<feature type="transmembrane region" description="Helical" evidence="8">
    <location>
        <begin position="997"/>
        <end position="1015"/>
    </location>
</feature>
<comment type="subcellular location">
    <subcellularLocation>
        <location evidence="1">Cell membrane</location>
        <topology evidence="1">Multi-pass membrane protein</topology>
    </subcellularLocation>
</comment>
<feature type="transmembrane region" description="Helical" evidence="8">
    <location>
        <begin position="1218"/>
        <end position="1245"/>
    </location>
</feature>
<feature type="transmembrane region" description="Helical" evidence="8">
    <location>
        <begin position="361"/>
        <end position="381"/>
    </location>
</feature>
<dbReference type="PANTHER" id="PTHR42643:SF39">
    <property type="entry name" value="IONOTROPIC RECEPTOR 56A-RELATED"/>
    <property type="match status" value="1"/>
</dbReference>
<keyword evidence="9" id="KW-0732">Signal</keyword>
<keyword evidence="11" id="KW-1185">Reference proteome</keyword>
<dbReference type="AlphaFoldDB" id="A0A232FNB2"/>
<feature type="transmembrane region" description="Helical" evidence="8">
    <location>
        <begin position="792"/>
        <end position="812"/>
    </location>
</feature>
<keyword evidence="5 8" id="KW-0472">Membrane</keyword>
<evidence type="ECO:0000256" key="6">
    <source>
        <dbReference type="ARBA" id="ARBA00023170"/>
    </source>
</evidence>
<organism evidence="10 11">
    <name type="scientific">Trichomalopsis sarcophagae</name>
    <dbReference type="NCBI Taxonomy" id="543379"/>
    <lineage>
        <taxon>Eukaryota</taxon>
        <taxon>Metazoa</taxon>
        <taxon>Ecdysozoa</taxon>
        <taxon>Arthropoda</taxon>
        <taxon>Hexapoda</taxon>
        <taxon>Insecta</taxon>
        <taxon>Pterygota</taxon>
        <taxon>Neoptera</taxon>
        <taxon>Endopterygota</taxon>
        <taxon>Hymenoptera</taxon>
        <taxon>Apocrita</taxon>
        <taxon>Proctotrupomorpha</taxon>
        <taxon>Chalcidoidea</taxon>
        <taxon>Pteromalidae</taxon>
        <taxon>Pteromalinae</taxon>
        <taxon>Trichomalopsis</taxon>
    </lineage>
</organism>
<dbReference type="GO" id="GO:0005886">
    <property type="term" value="C:plasma membrane"/>
    <property type="evidence" value="ECO:0007669"/>
    <property type="project" value="UniProtKB-SubCell"/>
</dbReference>
<dbReference type="InterPro" id="IPR052192">
    <property type="entry name" value="Insect_Ionotropic_Sensory_Rcpt"/>
</dbReference>
<dbReference type="OrthoDB" id="7679028at2759"/>
<evidence type="ECO:0000256" key="3">
    <source>
        <dbReference type="ARBA" id="ARBA00022692"/>
    </source>
</evidence>
<gene>
    <name evidence="10" type="ORF">TSAR_014085</name>
</gene>
<evidence type="ECO:0000256" key="9">
    <source>
        <dbReference type="SAM" id="SignalP"/>
    </source>
</evidence>
<feature type="transmembrane region" description="Helical" evidence="8">
    <location>
        <begin position="1047"/>
        <end position="1063"/>
    </location>
</feature>
<evidence type="ECO:0000256" key="4">
    <source>
        <dbReference type="ARBA" id="ARBA00022989"/>
    </source>
</evidence>
<feature type="transmembrane region" description="Helical" evidence="8">
    <location>
        <begin position="586"/>
        <end position="608"/>
    </location>
</feature>
<evidence type="ECO:0000256" key="8">
    <source>
        <dbReference type="SAM" id="Phobius"/>
    </source>
</evidence>
<feature type="chain" id="PRO_5013348291" description="Ionotropic glutamate receptor C-terminal domain-containing protein" evidence="9">
    <location>
        <begin position="22"/>
        <end position="1267"/>
    </location>
</feature>
<evidence type="ECO:0008006" key="12">
    <source>
        <dbReference type="Google" id="ProtNLM"/>
    </source>
</evidence>
<keyword evidence="6" id="KW-0675">Receptor</keyword>
<name>A0A232FNB2_9HYME</name>
<evidence type="ECO:0000313" key="10">
    <source>
        <dbReference type="EMBL" id="OXU31857.1"/>
    </source>
</evidence>
<keyword evidence="4 8" id="KW-1133">Transmembrane helix</keyword>
<dbReference type="STRING" id="543379.A0A232FNB2"/>
<evidence type="ECO:0000256" key="2">
    <source>
        <dbReference type="ARBA" id="ARBA00022475"/>
    </source>
</evidence>
<evidence type="ECO:0000256" key="5">
    <source>
        <dbReference type="ARBA" id="ARBA00023136"/>
    </source>
</evidence>
<feature type="signal peptide" evidence="9">
    <location>
        <begin position="1"/>
        <end position="21"/>
    </location>
</feature>
<keyword evidence="7" id="KW-0325">Glycoprotein</keyword>
<dbReference type="SUPFAM" id="SSF53850">
    <property type="entry name" value="Periplasmic binding protein-like II"/>
    <property type="match status" value="2"/>
</dbReference>
<keyword evidence="2" id="KW-1003">Cell membrane</keyword>
<evidence type="ECO:0000256" key="1">
    <source>
        <dbReference type="ARBA" id="ARBA00004651"/>
    </source>
</evidence>
<comment type="caution">
    <text evidence="10">The sequence shown here is derived from an EMBL/GenBank/DDBJ whole genome shotgun (WGS) entry which is preliminary data.</text>
</comment>
<protein>
    <recommendedName>
        <fullName evidence="12">Ionotropic glutamate receptor C-terminal domain-containing protein</fullName>
    </recommendedName>
</protein>
<reference evidence="10 11" key="1">
    <citation type="journal article" date="2017" name="Curr. Biol.">
        <title>The Evolution of Venom by Co-option of Single-Copy Genes.</title>
        <authorList>
            <person name="Martinson E.O."/>
            <person name="Mrinalini"/>
            <person name="Kelkar Y.D."/>
            <person name="Chang C.H."/>
            <person name="Werren J.H."/>
        </authorList>
    </citation>
    <scope>NUCLEOTIDE SEQUENCE [LARGE SCALE GENOMIC DNA]</scope>
    <source>
        <strain evidence="10 11">Alberta</strain>
        <tissue evidence="10">Whole body</tissue>
    </source>
</reference>
<keyword evidence="3 8" id="KW-0812">Transmembrane</keyword>
<dbReference type="PANTHER" id="PTHR42643">
    <property type="entry name" value="IONOTROPIC RECEPTOR 20A-RELATED"/>
    <property type="match status" value="1"/>
</dbReference>
<sequence length="1267" mass="147636">MKLQNVLLKLFFFTCVQVTHGHFDNFKNEDELSNSMIDILRYCSAPNDSIVLSGNWDYKDVIKLNKVFNFSLPLFLIGLREDFHFKKHKRLKNIYNMTDAVIKKKRYPGANFLIMVHSNSNLSQALNMLRESVLWNHEGVFLIVCKNFEDRCRTAGSFLYLAWSFHILSVTLLCYDDDDVLQVYTFNPFTRLAPKFWNIVEGDREVNDTRWTLLKKSVNDLVNVSYSSICENLNFDKTKNLHGFTLKMGAYVHPKLLSYDPKKTGLRRFGGVNGEISRAIWSHLNATASINFYSKSGFINDNGSLQSSLRDLLKGKIEISMNMNLMREFWKLQSYPHETAGFCMVSRKDSFPCVSSHYYNVFQPGASLFLGVICLSLAVILKYLTNRSLHFAALELVRMIVMIPTLSTPRNPIIKSLFVYFALLMMLLNTYSQSRLTSFDVVPRTNPTIDTDVDLIRSNLMIYGTLSYNELFGTDPRLKDRYRIGKYPECVERLMRGSRIICIAGCYEAKFNAYEGDVLHVSDAIRQFYMSFAVNEYWPFYSKFNEVLRRLSEAGFIRLYRQREAESFLRDLSSKNKDYRGFFQPFWYLWIYGMVVAVVVFSVEMIFYEVKKRLEVLEEIIYLKKYDVARYRLIVRIAKGFALKQVQSMNIGYYFIQVFVLKLLILESLQQKLENNYGRLNRTNELMNTMMSIFEKCLKNESARNVVIAGDDTILIEMISRLVPIRLIKCHENLTEFSDQGEPGNNFIIYASSSLVLSTTLQALKNSIWWNYEGFFLLINQKFGGCEMASTLLHLVWTFNVLSTILLCFNFNRRLEFYTFNPFADFAPKLWRETVSDYGKGKNPWTLFKTSSLSFSHPRICQNLIFDKTRTLKGYTINMGAYVHSFLLEYNPNKTGLDRFGGVNGDITRTVCNHLNATANVKFYLSMGFIDDHGMYQSFLKDLHHRNLDFAMNMNLMRPMWKKQTYPHETSGFCMVSLKDPVTFLEKITLVFPAQTWMWLVIIFIVLIFALKILLKQSLFLATFEFLRMFLNTTISRLSPQDSGRRLFYLVIVVMTMIINAIFQTRLSSINVSTRSHRYIDTMSDLIKSNLFVYGTLSYKELFSDQTVLRHRYQLSEYPDCINRLKRNEQVICLPGCIEARFGAYEGNKFHISSKELMLFSMVFSTREDWPLLSRFNEILRKMSEAGLISFFRRIEARHFKHNPDDRQRAPKISVESLTFGFVLLLAGLSLGIVCLIIEIVTIFAKKYSLKKSLYAKKLLFNKVFMK</sequence>
<proteinExistence type="predicted"/>
<accession>A0A232FNB2</accession>
<dbReference type="Proteomes" id="UP000215335">
    <property type="component" value="Unassembled WGS sequence"/>
</dbReference>
<evidence type="ECO:0000256" key="7">
    <source>
        <dbReference type="ARBA" id="ARBA00023180"/>
    </source>
</evidence>
<evidence type="ECO:0000313" key="11">
    <source>
        <dbReference type="Proteomes" id="UP000215335"/>
    </source>
</evidence>
<dbReference type="EMBL" id="NNAY01000022">
    <property type="protein sequence ID" value="OXU31857.1"/>
    <property type="molecule type" value="Genomic_DNA"/>
</dbReference>